<keyword evidence="3 5" id="KW-0472">Membrane</keyword>
<dbReference type="InterPro" id="IPR050330">
    <property type="entry name" value="Bact_OuterMem_StrucFunc"/>
</dbReference>
<dbReference type="Proteomes" id="UP001204445">
    <property type="component" value="Unassembled WGS sequence"/>
</dbReference>
<evidence type="ECO:0000313" key="8">
    <source>
        <dbReference type="EMBL" id="MCS3904352.1"/>
    </source>
</evidence>
<dbReference type="InterPro" id="IPR036737">
    <property type="entry name" value="OmpA-like_sf"/>
</dbReference>
<dbReference type="InterPro" id="IPR006664">
    <property type="entry name" value="OMP_bac"/>
</dbReference>
<keyword evidence="4" id="KW-0998">Cell outer membrane</keyword>
<evidence type="ECO:0000256" key="3">
    <source>
        <dbReference type="ARBA" id="ARBA00023136"/>
    </source>
</evidence>
<evidence type="ECO:0000256" key="1">
    <source>
        <dbReference type="ARBA" id="ARBA00004442"/>
    </source>
</evidence>
<dbReference type="InterPro" id="IPR028974">
    <property type="entry name" value="TSP_type-3_rpt"/>
</dbReference>
<evidence type="ECO:0000259" key="7">
    <source>
        <dbReference type="PROSITE" id="PS51123"/>
    </source>
</evidence>
<feature type="domain" description="OmpA-like" evidence="7">
    <location>
        <begin position="116"/>
        <end position="230"/>
    </location>
</feature>
<dbReference type="Gene3D" id="4.10.1080.10">
    <property type="entry name" value="TSP type-3 repeat"/>
    <property type="match status" value="1"/>
</dbReference>
<dbReference type="Pfam" id="PF00691">
    <property type="entry name" value="OmpA"/>
    <property type="match status" value="1"/>
</dbReference>
<organism evidence="8 9">
    <name type="scientific">Methylohalomonas lacus</name>
    <dbReference type="NCBI Taxonomy" id="398773"/>
    <lineage>
        <taxon>Bacteria</taxon>
        <taxon>Pseudomonadati</taxon>
        <taxon>Pseudomonadota</taxon>
        <taxon>Gammaproteobacteria</taxon>
        <taxon>Methylohalomonadales</taxon>
        <taxon>Methylohalomonadaceae</taxon>
        <taxon>Methylohalomonas</taxon>
    </lineage>
</organism>
<feature type="region of interest" description="Disordered" evidence="6">
    <location>
        <begin position="31"/>
        <end position="83"/>
    </location>
</feature>
<dbReference type="PROSITE" id="PS51123">
    <property type="entry name" value="OMPA_2"/>
    <property type="match status" value="1"/>
</dbReference>
<dbReference type="SUPFAM" id="SSF103088">
    <property type="entry name" value="OmpA-like"/>
    <property type="match status" value="1"/>
</dbReference>
<dbReference type="AlphaFoldDB" id="A0AAE3HP15"/>
<comment type="caution">
    <text evidence="8">The sequence shown here is derived from an EMBL/GenBank/DDBJ whole genome shotgun (WGS) entry which is preliminary data.</text>
</comment>
<dbReference type="RefSeq" id="WP_259057145.1">
    <property type="nucleotide sequence ID" value="NZ_JANUCT010000020.1"/>
</dbReference>
<dbReference type="SUPFAM" id="SSF103647">
    <property type="entry name" value="TSP type-3 repeat"/>
    <property type="match status" value="1"/>
</dbReference>
<keyword evidence="2" id="KW-0732">Signal</keyword>
<dbReference type="GO" id="GO:0009279">
    <property type="term" value="C:cell outer membrane"/>
    <property type="evidence" value="ECO:0007669"/>
    <property type="project" value="UniProtKB-SubCell"/>
</dbReference>
<evidence type="ECO:0000256" key="2">
    <source>
        <dbReference type="ARBA" id="ARBA00022729"/>
    </source>
</evidence>
<evidence type="ECO:0000256" key="4">
    <source>
        <dbReference type="ARBA" id="ARBA00023237"/>
    </source>
</evidence>
<dbReference type="Pfam" id="PF02412">
    <property type="entry name" value="TSP_3"/>
    <property type="match status" value="2"/>
</dbReference>
<name>A0AAE3HP15_9GAMM</name>
<dbReference type="PRINTS" id="PR01021">
    <property type="entry name" value="OMPADOMAIN"/>
</dbReference>
<reference evidence="8" key="1">
    <citation type="submission" date="2022-08" db="EMBL/GenBank/DDBJ databases">
        <title>Genomic Encyclopedia of Type Strains, Phase III (KMG-III): the genomes of soil and plant-associated and newly described type strains.</title>
        <authorList>
            <person name="Whitman W."/>
        </authorList>
    </citation>
    <scope>NUCLEOTIDE SEQUENCE</scope>
    <source>
        <strain evidence="8">HMT 1</strain>
    </source>
</reference>
<dbReference type="CDD" id="cd07185">
    <property type="entry name" value="OmpA_C-like"/>
    <property type="match status" value="1"/>
</dbReference>
<gene>
    <name evidence="8" type="ORF">J2T55_002388</name>
</gene>
<keyword evidence="9" id="KW-1185">Reference proteome</keyword>
<dbReference type="PRINTS" id="PR01023">
    <property type="entry name" value="NAFLGMOTY"/>
</dbReference>
<accession>A0AAE3HP15</accession>
<dbReference type="Gene3D" id="3.30.1330.60">
    <property type="entry name" value="OmpA-like domain"/>
    <property type="match status" value="1"/>
</dbReference>
<dbReference type="EMBL" id="JANUCT010000020">
    <property type="protein sequence ID" value="MCS3904352.1"/>
    <property type="molecule type" value="Genomic_DNA"/>
</dbReference>
<dbReference type="PANTHER" id="PTHR30329">
    <property type="entry name" value="STATOR ELEMENT OF FLAGELLAR MOTOR COMPLEX"/>
    <property type="match status" value="1"/>
</dbReference>
<dbReference type="GO" id="GO:0005509">
    <property type="term" value="F:calcium ion binding"/>
    <property type="evidence" value="ECO:0007669"/>
    <property type="project" value="InterPro"/>
</dbReference>
<sequence length="230" mass="24974">MADDVGYWNSSSGKVWRSGFGECWRGGHWTPDMATEACDPDLMAQAEPDPEPQEQDADGDGVPDGRDACPGTPPGVKVDSRGCPLDADGDGVADYLDRCANTPANTEVDEHGCPLAGTKIFTIEGVHFAFDRSELRSEARSTLDEAIRVLRDNQGVTVAITGHTDSTGSDAYNQDLSKRRAQSVHDYMVARGIDANRLRAYGRGEAEPIRTNQTGEGRAENRRVEFVVEE</sequence>
<dbReference type="GO" id="GO:0007155">
    <property type="term" value="P:cell adhesion"/>
    <property type="evidence" value="ECO:0007669"/>
    <property type="project" value="InterPro"/>
</dbReference>
<evidence type="ECO:0000256" key="6">
    <source>
        <dbReference type="SAM" id="MobiDB-lite"/>
    </source>
</evidence>
<protein>
    <submittedName>
        <fullName evidence="8">OOP family OmpA-OmpF porin</fullName>
    </submittedName>
</protein>
<feature type="compositionally biased region" description="Acidic residues" evidence="6">
    <location>
        <begin position="48"/>
        <end position="61"/>
    </location>
</feature>
<evidence type="ECO:0000256" key="5">
    <source>
        <dbReference type="PROSITE-ProRule" id="PRU00473"/>
    </source>
</evidence>
<dbReference type="InterPro" id="IPR006665">
    <property type="entry name" value="OmpA-like"/>
</dbReference>
<comment type="subcellular location">
    <subcellularLocation>
        <location evidence="1">Cell outer membrane</location>
    </subcellularLocation>
</comment>
<dbReference type="InterPro" id="IPR003367">
    <property type="entry name" value="Thrombospondin_3-like_rpt"/>
</dbReference>
<proteinExistence type="predicted"/>
<evidence type="ECO:0000313" key="9">
    <source>
        <dbReference type="Proteomes" id="UP001204445"/>
    </source>
</evidence>
<dbReference type="PANTHER" id="PTHR30329:SF21">
    <property type="entry name" value="LIPOPROTEIN YIAD-RELATED"/>
    <property type="match status" value="1"/>
</dbReference>